<dbReference type="OrthoDB" id="418748at2759"/>
<comment type="caution">
    <text evidence="1">The sequence shown here is derived from an EMBL/GenBank/DDBJ whole genome shotgun (WGS) entry which is preliminary data.</text>
</comment>
<gene>
    <name evidence="1" type="ORF">ILUMI_25007</name>
</gene>
<organism evidence="1 2">
    <name type="scientific">Ignelater luminosus</name>
    <name type="common">Cucubano</name>
    <name type="synonym">Pyrophorus luminosus</name>
    <dbReference type="NCBI Taxonomy" id="2038154"/>
    <lineage>
        <taxon>Eukaryota</taxon>
        <taxon>Metazoa</taxon>
        <taxon>Ecdysozoa</taxon>
        <taxon>Arthropoda</taxon>
        <taxon>Hexapoda</taxon>
        <taxon>Insecta</taxon>
        <taxon>Pterygota</taxon>
        <taxon>Neoptera</taxon>
        <taxon>Endopterygota</taxon>
        <taxon>Coleoptera</taxon>
        <taxon>Polyphaga</taxon>
        <taxon>Elateriformia</taxon>
        <taxon>Elateroidea</taxon>
        <taxon>Elateridae</taxon>
        <taxon>Agrypninae</taxon>
        <taxon>Pyrophorini</taxon>
        <taxon>Ignelater</taxon>
    </lineage>
</organism>
<name>A0A8K0CBE5_IGNLU</name>
<dbReference type="Proteomes" id="UP000801492">
    <property type="component" value="Unassembled WGS sequence"/>
</dbReference>
<protein>
    <submittedName>
        <fullName evidence="1">Uncharacterized protein</fullName>
    </submittedName>
</protein>
<dbReference type="EMBL" id="VTPC01090849">
    <property type="protein sequence ID" value="KAF2881182.1"/>
    <property type="molecule type" value="Genomic_DNA"/>
</dbReference>
<reference evidence="1" key="1">
    <citation type="submission" date="2019-08" db="EMBL/GenBank/DDBJ databases">
        <title>The genome of the North American firefly Photinus pyralis.</title>
        <authorList>
            <consortium name="Photinus pyralis genome working group"/>
            <person name="Fallon T.R."/>
            <person name="Sander Lower S.E."/>
            <person name="Weng J.-K."/>
        </authorList>
    </citation>
    <scope>NUCLEOTIDE SEQUENCE</scope>
    <source>
        <strain evidence="1">TRF0915ILg1</strain>
        <tissue evidence="1">Whole body</tissue>
    </source>
</reference>
<accession>A0A8K0CBE5</accession>
<sequence length="87" mass="10108">MTPGDHRRVPRQCHRMEDLNGIVGSNETAYEEVVRRYGECPSVLSRNGKNMLDLCVANDLIVVNTFYPTRKPISTPEFRRREMKNQL</sequence>
<proteinExistence type="predicted"/>
<evidence type="ECO:0000313" key="1">
    <source>
        <dbReference type="EMBL" id="KAF2881182.1"/>
    </source>
</evidence>
<dbReference type="AlphaFoldDB" id="A0A8K0CBE5"/>
<evidence type="ECO:0000313" key="2">
    <source>
        <dbReference type="Proteomes" id="UP000801492"/>
    </source>
</evidence>
<keyword evidence="2" id="KW-1185">Reference proteome</keyword>